<feature type="compositionally biased region" description="Basic and acidic residues" evidence="1">
    <location>
        <begin position="491"/>
        <end position="503"/>
    </location>
</feature>
<feature type="region of interest" description="Disordered" evidence="1">
    <location>
        <begin position="227"/>
        <end position="504"/>
    </location>
</feature>
<sequence length="543" mass="63748">MIFTLYYMYATFIQWWRLGSLRNKLSGTINSHNALLVCSETVIYDTKKSRSFENLLFRNGERIGCTIVPRQKVNLSQWLVFPRDYRYFPIFFKAVTPKISPPHVYILIQAMLETYVKHSADLLEIENFGELIGWRIADYFEAILKTDMDKLTKLVHCYSQGNIDINHELKLLKIETVDVDGLPTRIIFEKRFSTDFILKYSHAPVHWKKFTESLKEIYSKIRDSTNPKITIENGKSDERKVPVSEVKPIKKDRRHDDRHTLDVSGHKTDHKTKAKEETSRRRPSRTEESSRDRHHKREDKSKPRKDEDEKDGDVKHEERTSQRKDADREKHHRKEENRSRSRHDRDRERDRSKKRERDDAKNDEADTSTQAVKDAKRHPSTDRVKSSKSREEPECSKSKRESSKSRLEEKEKSKSKERESSSVVDSSRSSKNDTKSKESSHSKDTKHEKKLQKEKSKSDTHQKPERSTAKRSGSGDKKLVKRSLAVDDTEHDVKASESVKENVESTSGRRHVSQICQSVYYFSNFSDIFDSSYIVRLLHLFKI</sequence>
<protein>
    <submittedName>
        <fullName evidence="2">Uncharacterized protein</fullName>
    </submittedName>
</protein>
<reference evidence="2" key="1">
    <citation type="submission" date="2022-03" db="EMBL/GenBank/DDBJ databases">
        <authorList>
            <person name="Sayadi A."/>
        </authorList>
    </citation>
    <scope>NUCLEOTIDE SEQUENCE</scope>
</reference>
<evidence type="ECO:0000313" key="3">
    <source>
        <dbReference type="Proteomes" id="UP001152888"/>
    </source>
</evidence>
<feature type="compositionally biased region" description="Basic and acidic residues" evidence="1">
    <location>
        <begin position="254"/>
        <end position="267"/>
    </location>
</feature>
<dbReference type="EMBL" id="CAKOFQ010007385">
    <property type="protein sequence ID" value="CAH1999966.1"/>
    <property type="molecule type" value="Genomic_DNA"/>
</dbReference>
<proteinExistence type="predicted"/>
<keyword evidence="3" id="KW-1185">Reference proteome</keyword>
<dbReference type="Proteomes" id="UP001152888">
    <property type="component" value="Unassembled WGS sequence"/>
</dbReference>
<feature type="compositionally biased region" description="Basic and acidic residues" evidence="1">
    <location>
        <begin position="274"/>
        <end position="291"/>
    </location>
</feature>
<accession>A0A9P0LJQ3</accession>
<dbReference type="OrthoDB" id="6771192at2759"/>
<feature type="compositionally biased region" description="Basic and acidic residues" evidence="1">
    <location>
        <begin position="298"/>
        <end position="364"/>
    </location>
</feature>
<evidence type="ECO:0000256" key="1">
    <source>
        <dbReference type="SAM" id="MobiDB-lite"/>
    </source>
</evidence>
<name>A0A9P0LJQ3_ACAOB</name>
<gene>
    <name evidence="2" type="ORF">ACAOBT_LOCUS25269</name>
</gene>
<dbReference type="AlphaFoldDB" id="A0A9P0LJQ3"/>
<evidence type="ECO:0000313" key="2">
    <source>
        <dbReference type="EMBL" id="CAH1999966.1"/>
    </source>
</evidence>
<feature type="compositionally biased region" description="Basic and acidic residues" evidence="1">
    <location>
        <begin position="428"/>
        <end position="478"/>
    </location>
</feature>
<feature type="compositionally biased region" description="Basic and acidic residues" evidence="1">
    <location>
        <begin position="373"/>
        <end position="420"/>
    </location>
</feature>
<comment type="caution">
    <text evidence="2">The sequence shown here is derived from an EMBL/GenBank/DDBJ whole genome shotgun (WGS) entry which is preliminary data.</text>
</comment>
<organism evidence="2 3">
    <name type="scientific">Acanthoscelides obtectus</name>
    <name type="common">Bean weevil</name>
    <name type="synonym">Bruchus obtectus</name>
    <dbReference type="NCBI Taxonomy" id="200917"/>
    <lineage>
        <taxon>Eukaryota</taxon>
        <taxon>Metazoa</taxon>
        <taxon>Ecdysozoa</taxon>
        <taxon>Arthropoda</taxon>
        <taxon>Hexapoda</taxon>
        <taxon>Insecta</taxon>
        <taxon>Pterygota</taxon>
        <taxon>Neoptera</taxon>
        <taxon>Endopterygota</taxon>
        <taxon>Coleoptera</taxon>
        <taxon>Polyphaga</taxon>
        <taxon>Cucujiformia</taxon>
        <taxon>Chrysomeloidea</taxon>
        <taxon>Chrysomelidae</taxon>
        <taxon>Bruchinae</taxon>
        <taxon>Bruchini</taxon>
        <taxon>Acanthoscelides</taxon>
    </lineage>
</organism>